<dbReference type="EMBL" id="JAWSTH010000051">
    <property type="protein sequence ID" value="MDW5596290.1"/>
    <property type="molecule type" value="Genomic_DNA"/>
</dbReference>
<evidence type="ECO:0000313" key="3">
    <source>
        <dbReference type="Proteomes" id="UP001284601"/>
    </source>
</evidence>
<dbReference type="Proteomes" id="UP001284601">
    <property type="component" value="Unassembled WGS sequence"/>
</dbReference>
<accession>A0ABU4HSJ8</accession>
<evidence type="ECO:0000313" key="2">
    <source>
        <dbReference type="EMBL" id="MDW5596290.1"/>
    </source>
</evidence>
<organism evidence="2 3">
    <name type="scientific">Conexibacter stalactiti</name>
    <dbReference type="NCBI Taxonomy" id="1940611"/>
    <lineage>
        <taxon>Bacteria</taxon>
        <taxon>Bacillati</taxon>
        <taxon>Actinomycetota</taxon>
        <taxon>Thermoleophilia</taxon>
        <taxon>Solirubrobacterales</taxon>
        <taxon>Conexibacteraceae</taxon>
        <taxon>Conexibacter</taxon>
    </lineage>
</organism>
<evidence type="ECO:0000256" key="1">
    <source>
        <dbReference type="SAM" id="MobiDB-lite"/>
    </source>
</evidence>
<gene>
    <name evidence="2" type="ORF">R7226_18225</name>
</gene>
<protein>
    <submittedName>
        <fullName evidence="2">Uncharacterized protein</fullName>
    </submittedName>
</protein>
<proteinExistence type="predicted"/>
<dbReference type="RefSeq" id="WP_318598672.1">
    <property type="nucleotide sequence ID" value="NZ_JAWSTH010000051.1"/>
</dbReference>
<feature type="region of interest" description="Disordered" evidence="1">
    <location>
        <begin position="48"/>
        <end position="68"/>
    </location>
</feature>
<comment type="caution">
    <text evidence="2">The sequence shown here is derived from an EMBL/GenBank/DDBJ whole genome shotgun (WGS) entry which is preliminary data.</text>
</comment>
<keyword evidence="3" id="KW-1185">Reference proteome</keyword>
<sequence>MSSPEPIDLHCEIDSLEEPISGRIGNRRGRCVEFRGWIELAAVLTDVAEDARSETSTTRSEEHPHDRL</sequence>
<feature type="compositionally biased region" description="Basic and acidic residues" evidence="1">
    <location>
        <begin position="49"/>
        <end position="68"/>
    </location>
</feature>
<name>A0ABU4HSJ8_9ACTN</name>
<reference evidence="3" key="1">
    <citation type="submission" date="2023-07" db="EMBL/GenBank/DDBJ databases">
        <title>Conexibacter stalactiti sp. nov., isolated from stalactites in a lava cave and emended description of the genus Conexibacter.</title>
        <authorList>
            <person name="Lee S.D."/>
        </authorList>
    </citation>
    <scope>NUCLEOTIDE SEQUENCE [LARGE SCALE GENOMIC DNA]</scope>
    <source>
        <strain evidence="3">KCTC 39840</strain>
    </source>
</reference>